<dbReference type="Pfam" id="PF02311">
    <property type="entry name" value="AraC_binding"/>
    <property type="match status" value="1"/>
</dbReference>
<gene>
    <name evidence="3" type="ORF">GALL_143760</name>
</gene>
<dbReference type="AlphaFoldDB" id="A0A1J5SH87"/>
<dbReference type="GO" id="GO:0003677">
    <property type="term" value="F:DNA binding"/>
    <property type="evidence" value="ECO:0007669"/>
    <property type="project" value="UniProtKB-KW"/>
</dbReference>
<dbReference type="InterPro" id="IPR014710">
    <property type="entry name" value="RmlC-like_jellyroll"/>
</dbReference>
<name>A0A1J5SH87_9ZZZZ</name>
<accession>A0A1J5SH87</accession>
<organism evidence="3">
    <name type="scientific">mine drainage metagenome</name>
    <dbReference type="NCBI Taxonomy" id="410659"/>
    <lineage>
        <taxon>unclassified sequences</taxon>
        <taxon>metagenomes</taxon>
        <taxon>ecological metagenomes</taxon>
    </lineage>
</organism>
<dbReference type="InterPro" id="IPR003313">
    <property type="entry name" value="AraC-bd"/>
</dbReference>
<dbReference type="InterPro" id="IPR011051">
    <property type="entry name" value="RmlC_Cupin_sf"/>
</dbReference>
<evidence type="ECO:0000256" key="1">
    <source>
        <dbReference type="ARBA" id="ARBA00023125"/>
    </source>
</evidence>
<dbReference type="Gene3D" id="2.60.120.10">
    <property type="entry name" value="Jelly Rolls"/>
    <property type="match status" value="1"/>
</dbReference>
<comment type="caution">
    <text evidence="3">The sequence shown here is derived from an EMBL/GenBank/DDBJ whole genome shotgun (WGS) entry which is preliminary data.</text>
</comment>
<protein>
    <recommendedName>
        <fullName evidence="2">AraC-type arabinose-binding/dimerisation domain-containing protein</fullName>
    </recommendedName>
</protein>
<evidence type="ECO:0000313" key="3">
    <source>
        <dbReference type="EMBL" id="OIR03517.1"/>
    </source>
</evidence>
<feature type="domain" description="AraC-type arabinose-binding/dimerisation" evidence="2">
    <location>
        <begin position="56"/>
        <end position="108"/>
    </location>
</feature>
<dbReference type="GO" id="GO:0006355">
    <property type="term" value="P:regulation of DNA-templated transcription"/>
    <property type="evidence" value="ECO:0007669"/>
    <property type="project" value="InterPro"/>
</dbReference>
<reference evidence="3" key="1">
    <citation type="submission" date="2016-10" db="EMBL/GenBank/DDBJ databases">
        <title>Sequence of Gallionella enrichment culture.</title>
        <authorList>
            <person name="Poehlein A."/>
            <person name="Muehling M."/>
            <person name="Daniel R."/>
        </authorList>
    </citation>
    <scope>NUCLEOTIDE SEQUENCE</scope>
</reference>
<sequence length="115" mass="12331">MATTFIKTGDCPRRSVAGAGDVAEVINETLCGAKNVLAKLHWLRGGEQLKADAKVGTHELLYVMEGNAIITLNQKDYPVKRGAGVYLGPNEAAAIKPDGKDDIKLFHLVVPETTD</sequence>
<keyword evidence="1" id="KW-0238">DNA-binding</keyword>
<dbReference type="EMBL" id="MLJW01000065">
    <property type="protein sequence ID" value="OIR03517.1"/>
    <property type="molecule type" value="Genomic_DNA"/>
</dbReference>
<dbReference type="SUPFAM" id="SSF51182">
    <property type="entry name" value="RmlC-like cupins"/>
    <property type="match status" value="1"/>
</dbReference>
<proteinExistence type="predicted"/>
<evidence type="ECO:0000259" key="2">
    <source>
        <dbReference type="Pfam" id="PF02311"/>
    </source>
</evidence>